<keyword evidence="2 4" id="KW-0521">NADP</keyword>
<evidence type="ECO:0000313" key="7">
    <source>
        <dbReference type="EMBL" id="MCG4744308.1"/>
    </source>
</evidence>
<dbReference type="Proteomes" id="UP001299608">
    <property type="component" value="Unassembled WGS sequence"/>
</dbReference>
<dbReference type="Pfam" id="PF02558">
    <property type="entry name" value="ApbA"/>
    <property type="match status" value="1"/>
</dbReference>
<dbReference type="InterPro" id="IPR013332">
    <property type="entry name" value="KPR_N"/>
</dbReference>
<comment type="similarity">
    <text evidence="1 4">Belongs to the ketopantoate reductase family.</text>
</comment>
<dbReference type="NCBIfam" id="TIGR00745">
    <property type="entry name" value="apbA_panE"/>
    <property type="match status" value="1"/>
</dbReference>
<dbReference type="EC" id="1.1.1.169" evidence="4"/>
<comment type="pathway">
    <text evidence="4">Cofactor biosynthesis; (R)-pantothenate biosynthesis; (R)-pantoate from 3-methyl-2-oxobutanoate: step 2/2.</text>
</comment>
<name>A0AAX1SIF2_9FIRM</name>
<dbReference type="InterPro" id="IPR003710">
    <property type="entry name" value="ApbA"/>
</dbReference>
<keyword evidence="9" id="KW-1185">Reference proteome</keyword>
<evidence type="ECO:0000313" key="8">
    <source>
        <dbReference type="EMBL" id="NSJ48979.1"/>
    </source>
</evidence>
<dbReference type="Gene3D" id="1.10.1040.10">
    <property type="entry name" value="N-(1-d-carboxylethyl)-l-norvaline Dehydrogenase, domain 2"/>
    <property type="match status" value="1"/>
</dbReference>
<evidence type="ECO:0000256" key="4">
    <source>
        <dbReference type="RuleBase" id="RU362068"/>
    </source>
</evidence>
<dbReference type="PANTHER" id="PTHR21708:SF26">
    <property type="entry name" value="2-DEHYDROPANTOATE 2-REDUCTASE"/>
    <property type="match status" value="1"/>
</dbReference>
<dbReference type="InterPro" id="IPR036291">
    <property type="entry name" value="NAD(P)-bd_dom_sf"/>
</dbReference>
<dbReference type="GO" id="GO:0015940">
    <property type="term" value="P:pantothenate biosynthetic process"/>
    <property type="evidence" value="ECO:0007669"/>
    <property type="project" value="UniProtKB-KW"/>
</dbReference>
<dbReference type="Pfam" id="PF08546">
    <property type="entry name" value="ApbA_C"/>
    <property type="match status" value="1"/>
</dbReference>
<sequence length="313" mass="34737">MDRIDRVSIVGMGAMGILYGDFFANALGREQVTFLADSDRARRYRNTPVYCNGRKMDFRIQDGAVPDSQGPAQLLLFAVKATALGDAISVAGNQVGKDTVILSVLNGITSEAVIGEALGMDHVLYCVSQGMDAVKLGNELTYSHMGQICIGIPEDQAYKEPMLLAVTDLFDETGFPYTREPDIIRRLWCKWMLNVGVNQTVMVTEGTYGTVQRPGKERQMMRDAMAEVVALADREHIRVTEEDLQGYVDLIDTLNPDGMPSMRQDGIARRQSEVEFFAGTVIRMAERHGLNVPVNRELYRRIKEMEAGYPGVG</sequence>
<feature type="domain" description="Ketopantoate reductase C-terminal" evidence="6">
    <location>
        <begin position="182"/>
        <end position="306"/>
    </location>
</feature>
<dbReference type="SUPFAM" id="SSF48179">
    <property type="entry name" value="6-phosphogluconate dehydrogenase C-terminal domain-like"/>
    <property type="match status" value="1"/>
</dbReference>
<dbReference type="PANTHER" id="PTHR21708">
    <property type="entry name" value="PROBABLE 2-DEHYDROPANTOATE 2-REDUCTASE"/>
    <property type="match status" value="1"/>
</dbReference>
<dbReference type="EMBL" id="JAAITT010000011">
    <property type="protein sequence ID" value="NSJ48979.1"/>
    <property type="molecule type" value="Genomic_DNA"/>
</dbReference>
<dbReference type="Proteomes" id="UP000669239">
    <property type="component" value="Unassembled WGS sequence"/>
</dbReference>
<reference evidence="8" key="2">
    <citation type="submission" date="2020-02" db="EMBL/GenBank/DDBJ databases">
        <authorList>
            <person name="Littmann E."/>
            <person name="Sorbara M."/>
        </authorList>
    </citation>
    <scope>NUCLEOTIDE SEQUENCE</scope>
    <source>
        <strain evidence="8">MSK.1.17</strain>
    </source>
</reference>
<feature type="domain" description="Ketopantoate reductase N-terminal" evidence="5">
    <location>
        <begin position="8"/>
        <end position="151"/>
    </location>
</feature>
<dbReference type="Gene3D" id="3.40.50.720">
    <property type="entry name" value="NAD(P)-binding Rossmann-like Domain"/>
    <property type="match status" value="1"/>
</dbReference>
<evidence type="ECO:0000256" key="1">
    <source>
        <dbReference type="ARBA" id="ARBA00007870"/>
    </source>
</evidence>
<comment type="function">
    <text evidence="4">Catalyzes the NADPH-dependent reduction of ketopantoate into pantoic acid.</text>
</comment>
<accession>A0AAX1SIF2</accession>
<dbReference type="AlphaFoldDB" id="A0AAX1SIF2"/>
<comment type="catalytic activity">
    <reaction evidence="4">
        <text>(R)-pantoate + NADP(+) = 2-dehydropantoate + NADPH + H(+)</text>
        <dbReference type="Rhea" id="RHEA:16233"/>
        <dbReference type="ChEBI" id="CHEBI:11561"/>
        <dbReference type="ChEBI" id="CHEBI:15378"/>
        <dbReference type="ChEBI" id="CHEBI:15980"/>
        <dbReference type="ChEBI" id="CHEBI:57783"/>
        <dbReference type="ChEBI" id="CHEBI:58349"/>
        <dbReference type="EC" id="1.1.1.169"/>
    </reaction>
</comment>
<reference evidence="7" key="3">
    <citation type="submission" date="2022-01" db="EMBL/GenBank/DDBJ databases">
        <title>Collection of gut derived symbiotic bacterial strains cultured from healthy donors.</title>
        <authorList>
            <person name="Lin H."/>
            <person name="Kohout C."/>
            <person name="Waligurski E."/>
            <person name="Pamer E.G."/>
        </authorList>
    </citation>
    <scope>NUCLEOTIDE SEQUENCE</scope>
    <source>
        <strain evidence="7">DFI.6.55</strain>
    </source>
</reference>
<keyword evidence="3 4" id="KW-0560">Oxidoreductase</keyword>
<evidence type="ECO:0000313" key="9">
    <source>
        <dbReference type="Proteomes" id="UP000669239"/>
    </source>
</evidence>
<dbReference type="InterPro" id="IPR051402">
    <property type="entry name" value="KPR-Related"/>
</dbReference>
<proteinExistence type="inferred from homology"/>
<dbReference type="InterPro" id="IPR008927">
    <property type="entry name" value="6-PGluconate_DH-like_C_sf"/>
</dbReference>
<organism evidence="7 10">
    <name type="scientific">Enterocloster aldenensis</name>
    <dbReference type="NCBI Taxonomy" id="358742"/>
    <lineage>
        <taxon>Bacteria</taxon>
        <taxon>Bacillati</taxon>
        <taxon>Bacillota</taxon>
        <taxon>Clostridia</taxon>
        <taxon>Lachnospirales</taxon>
        <taxon>Lachnospiraceae</taxon>
        <taxon>Enterocloster</taxon>
    </lineage>
</organism>
<evidence type="ECO:0000256" key="3">
    <source>
        <dbReference type="ARBA" id="ARBA00023002"/>
    </source>
</evidence>
<dbReference type="RefSeq" id="WP_117560098.1">
    <property type="nucleotide sequence ID" value="NZ_CAXTHN010000035.1"/>
</dbReference>
<dbReference type="GO" id="GO:0008677">
    <property type="term" value="F:2-dehydropantoate 2-reductase activity"/>
    <property type="evidence" value="ECO:0007669"/>
    <property type="project" value="UniProtKB-EC"/>
</dbReference>
<reference evidence="8 9" key="1">
    <citation type="journal article" date="2020" name="Cell Host Microbe">
        <title>Functional and Genomic Variation between Human-Derived Isolates of Lachnospiraceae Reveals Inter- and Intra-Species Diversity.</title>
        <authorList>
            <person name="Sorbara M.T."/>
            <person name="Littmann E.R."/>
            <person name="Fontana E."/>
            <person name="Moody T.U."/>
            <person name="Kohout C.E."/>
            <person name="Gjonbalaj M."/>
            <person name="Eaton V."/>
            <person name="Seok R."/>
            <person name="Leiner I.M."/>
            <person name="Pamer E.G."/>
        </authorList>
    </citation>
    <scope>NUCLEOTIDE SEQUENCE [LARGE SCALE GENOMIC DNA]</scope>
    <source>
        <strain evidence="8 9">MSK.1.17</strain>
    </source>
</reference>
<comment type="caution">
    <text evidence="7">The sequence shown here is derived from an EMBL/GenBank/DDBJ whole genome shotgun (WGS) entry which is preliminary data.</text>
</comment>
<dbReference type="SUPFAM" id="SSF51735">
    <property type="entry name" value="NAD(P)-binding Rossmann-fold domains"/>
    <property type="match status" value="1"/>
</dbReference>
<keyword evidence="4" id="KW-0566">Pantothenate biosynthesis</keyword>
<protein>
    <recommendedName>
        <fullName evidence="4">2-dehydropantoate 2-reductase</fullName>
        <ecNumber evidence="4">1.1.1.169</ecNumber>
    </recommendedName>
    <alternativeName>
        <fullName evidence="4">Ketopantoate reductase</fullName>
    </alternativeName>
</protein>
<dbReference type="EMBL" id="JAKNGE010000003">
    <property type="protein sequence ID" value="MCG4744308.1"/>
    <property type="molecule type" value="Genomic_DNA"/>
</dbReference>
<evidence type="ECO:0000256" key="2">
    <source>
        <dbReference type="ARBA" id="ARBA00022857"/>
    </source>
</evidence>
<dbReference type="InterPro" id="IPR013752">
    <property type="entry name" value="KPA_reductase"/>
</dbReference>
<evidence type="ECO:0000313" key="10">
    <source>
        <dbReference type="Proteomes" id="UP001299608"/>
    </source>
</evidence>
<gene>
    <name evidence="8" type="ORF">G5B36_09750</name>
    <name evidence="7" type="ORF">L0N08_02665</name>
</gene>
<evidence type="ECO:0000259" key="6">
    <source>
        <dbReference type="Pfam" id="PF08546"/>
    </source>
</evidence>
<evidence type="ECO:0000259" key="5">
    <source>
        <dbReference type="Pfam" id="PF02558"/>
    </source>
</evidence>
<dbReference type="GO" id="GO:0005737">
    <property type="term" value="C:cytoplasm"/>
    <property type="evidence" value="ECO:0007669"/>
    <property type="project" value="TreeGrafter"/>
</dbReference>
<dbReference type="InterPro" id="IPR013328">
    <property type="entry name" value="6PGD_dom2"/>
</dbReference>